<comment type="caution">
    <text evidence="1">The sequence shown here is derived from an EMBL/GenBank/DDBJ whole genome shotgun (WGS) entry which is preliminary data.</text>
</comment>
<accession>A0AAD5RD22</accession>
<evidence type="ECO:0000313" key="1">
    <source>
        <dbReference type="EMBL" id="KAJ1372539.1"/>
    </source>
</evidence>
<reference evidence="1" key="1">
    <citation type="submission" date="2021-06" db="EMBL/GenBank/DDBJ databases">
        <title>Parelaphostrongylus tenuis whole genome reference sequence.</title>
        <authorList>
            <person name="Garwood T.J."/>
            <person name="Larsen P.A."/>
            <person name="Fountain-Jones N.M."/>
            <person name="Garbe J.R."/>
            <person name="Macchietto M.G."/>
            <person name="Kania S.A."/>
            <person name="Gerhold R.W."/>
            <person name="Richards J.E."/>
            <person name="Wolf T.M."/>
        </authorList>
    </citation>
    <scope>NUCLEOTIDE SEQUENCE</scope>
    <source>
        <strain evidence="1">MNPRO001-30</strain>
        <tissue evidence="1">Meninges</tissue>
    </source>
</reference>
<evidence type="ECO:0000313" key="2">
    <source>
        <dbReference type="Proteomes" id="UP001196413"/>
    </source>
</evidence>
<dbReference type="AlphaFoldDB" id="A0AAD5RD22"/>
<dbReference type="EMBL" id="JAHQIW010007157">
    <property type="protein sequence ID" value="KAJ1372539.1"/>
    <property type="molecule type" value="Genomic_DNA"/>
</dbReference>
<gene>
    <name evidence="1" type="ORF">KIN20_034715</name>
</gene>
<proteinExistence type="predicted"/>
<feature type="non-terminal residue" evidence="1">
    <location>
        <position position="1"/>
    </location>
</feature>
<name>A0AAD5RD22_PARTN</name>
<keyword evidence="2" id="KW-1185">Reference proteome</keyword>
<sequence length="120" mass="12986">IIGVICKKVTEIATVMRIKITRTGTLGTMIAVSIDKAEKVMLIARAWTAIATSIQSSYSTIALSLITQTDDVVDRTRTIINIFCLDHIFDPDALQMDASFCCCPLSPPSSCISCLTSVEV</sequence>
<protein>
    <submittedName>
        <fullName evidence="1">Uncharacterized protein</fullName>
    </submittedName>
</protein>
<organism evidence="1 2">
    <name type="scientific">Parelaphostrongylus tenuis</name>
    <name type="common">Meningeal worm</name>
    <dbReference type="NCBI Taxonomy" id="148309"/>
    <lineage>
        <taxon>Eukaryota</taxon>
        <taxon>Metazoa</taxon>
        <taxon>Ecdysozoa</taxon>
        <taxon>Nematoda</taxon>
        <taxon>Chromadorea</taxon>
        <taxon>Rhabditida</taxon>
        <taxon>Rhabditina</taxon>
        <taxon>Rhabditomorpha</taxon>
        <taxon>Strongyloidea</taxon>
        <taxon>Metastrongylidae</taxon>
        <taxon>Parelaphostrongylus</taxon>
    </lineage>
</organism>
<dbReference type="Proteomes" id="UP001196413">
    <property type="component" value="Unassembled WGS sequence"/>
</dbReference>